<sequence length="64" mass="7213">MAQILSFRPQVPRPRSRDTREIRAEVIIFPGIRVEYHPGWRAPDPRNGIRNGAPENQLSPGPAA</sequence>
<dbReference type="Proteomes" id="UP000199647">
    <property type="component" value="Unassembled WGS sequence"/>
</dbReference>
<dbReference type="AlphaFoldDB" id="A0A1H9MA37"/>
<accession>A0A1H9MA37</accession>
<evidence type="ECO:0000256" key="1">
    <source>
        <dbReference type="SAM" id="MobiDB-lite"/>
    </source>
</evidence>
<organism evidence="2 3">
    <name type="scientific">Faunimonas pinastri</name>
    <dbReference type="NCBI Taxonomy" id="1855383"/>
    <lineage>
        <taxon>Bacteria</taxon>
        <taxon>Pseudomonadati</taxon>
        <taxon>Pseudomonadota</taxon>
        <taxon>Alphaproteobacteria</taxon>
        <taxon>Hyphomicrobiales</taxon>
        <taxon>Afifellaceae</taxon>
        <taxon>Faunimonas</taxon>
    </lineage>
</organism>
<proteinExistence type="predicted"/>
<evidence type="ECO:0000313" key="2">
    <source>
        <dbReference type="EMBL" id="SER20325.1"/>
    </source>
</evidence>
<feature type="region of interest" description="Disordered" evidence="1">
    <location>
        <begin position="39"/>
        <end position="64"/>
    </location>
</feature>
<feature type="region of interest" description="Disordered" evidence="1">
    <location>
        <begin position="1"/>
        <end position="20"/>
    </location>
</feature>
<gene>
    <name evidence="2" type="ORF">SAMN05216548_11321</name>
</gene>
<dbReference type="STRING" id="1855383.SAMN05216548_11321"/>
<protein>
    <submittedName>
        <fullName evidence="2">Uncharacterized protein</fullName>
    </submittedName>
</protein>
<feature type="compositionally biased region" description="Polar residues" evidence="1">
    <location>
        <begin position="54"/>
        <end position="64"/>
    </location>
</feature>
<evidence type="ECO:0000313" key="3">
    <source>
        <dbReference type="Proteomes" id="UP000199647"/>
    </source>
</evidence>
<dbReference type="EMBL" id="FOFG01000013">
    <property type="protein sequence ID" value="SER20325.1"/>
    <property type="molecule type" value="Genomic_DNA"/>
</dbReference>
<reference evidence="2 3" key="1">
    <citation type="submission" date="2016-10" db="EMBL/GenBank/DDBJ databases">
        <authorList>
            <person name="de Groot N.N."/>
        </authorList>
    </citation>
    <scope>NUCLEOTIDE SEQUENCE [LARGE SCALE GENOMIC DNA]</scope>
    <source>
        <strain evidence="2 3">A52C2</strain>
    </source>
</reference>
<name>A0A1H9MA37_9HYPH</name>
<keyword evidence="3" id="KW-1185">Reference proteome</keyword>